<feature type="transmembrane region" description="Helical" evidence="7">
    <location>
        <begin position="61"/>
        <end position="80"/>
    </location>
</feature>
<feature type="transmembrane region" description="Helical" evidence="7">
    <location>
        <begin position="113"/>
        <end position="134"/>
    </location>
</feature>
<comment type="similarity">
    <text evidence="2">Belongs to the UPF0126 family.</text>
</comment>
<accession>K2QHI4</accession>
<feature type="domain" description="Glycine transporter" evidence="8">
    <location>
        <begin position="93"/>
        <end position="166"/>
    </location>
</feature>
<dbReference type="STRING" id="555500.I215_13527"/>
<dbReference type="Proteomes" id="UP000007364">
    <property type="component" value="Unassembled WGS sequence"/>
</dbReference>
<evidence type="ECO:0000256" key="3">
    <source>
        <dbReference type="ARBA" id="ARBA00022475"/>
    </source>
</evidence>
<keyword evidence="10" id="KW-1185">Reference proteome</keyword>
<reference evidence="9 10" key="1">
    <citation type="journal article" date="2012" name="J. Bacteriol.">
        <title>Genome Sequence of Galbibacter marinum Type Strain ck-I2-15.</title>
        <authorList>
            <person name="Lai Q."/>
            <person name="Li C."/>
            <person name="Shao Z."/>
        </authorList>
    </citation>
    <scope>NUCLEOTIDE SEQUENCE [LARGE SCALE GENOMIC DNA]</scope>
    <source>
        <strain evidence="10">ck-I2-15</strain>
    </source>
</reference>
<comment type="caution">
    <text evidence="9">The sequence shown here is derived from an EMBL/GenBank/DDBJ whole genome shotgun (WGS) entry which is preliminary data.</text>
</comment>
<feature type="transmembrane region" description="Helical" evidence="7">
    <location>
        <begin position="146"/>
        <end position="165"/>
    </location>
</feature>
<evidence type="ECO:0000256" key="2">
    <source>
        <dbReference type="ARBA" id="ARBA00008193"/>
    </source>
</evidence>
<evidence type="ECO:0000256" key="5">
    <source>
        <dbReference type="ARBA" id="ARBA00022989"/>
    </source>
</evidence>
<proteinExistence type="inferred from homology"/>
<evidence type="ECO:0000313" key="10">
    <source>
        <dbReference type="Proteomes" id="UP000007364"/>
    </source>
</evidence>
<evidence type="ECO:0000256" key="6">
    <source>
        <dbReference type="ARBA" id="ARBA00023136"/>
    </source>
</evidence>
<dbReference type="eggNOG" id="COG2860">
    <property type="taxonomic scope" value="Bacteria"/>
</dbReference>
<name>K2QHI4_9FLAO</name>
<sequence>MEFSITIFLDLLGTFAFAISGLRLASGKRIDWFGAFIIALVTAIGGGTTRDLLLDVRPFWMMNPMYFITTGIAFLSAILFKEKLFRWGSTLFMFDAIGLGLFTVVGISKSLAMGLPFWVCVMMGTITGTLGGVFRDVLLNKVPLVFTRDIYALACVFGGGVYYLFYKFGFSSDITELMTAITVIVARLIAAKFHLQLPLLKPINENIQKK</sequence>
<feature type="domain" description="Glycine transporter" evidence="8">
    <location>
        <begin position="8"/>
        <end position="81"/>
    </location>
</feature>
<protein>
    <recommendedName>
        <fullName evidence="8">Glycine transporter domain-containing protein</fullName>
    </recommendedName>
</protein>
<evidence type="ECO:0000259" key="8">
    <source>
        <dbReference type="Pfam" id="PF03458"/>
    </source>
</evidence>
<dbReference type="InterPro" id="IPR005115">
    <property type="entry name" value="Gly_transporter"/>
</dbReference>
<keyword evidence="4 7" id="KW-0812">Transmembrane</keyword>
<dbReference type="PANTHER" id="PTHR30506">
    <property type="entry name" value="INNER MEMBRANE PROTEIN"/>
    <property type="match status" value="1"/>
</dbReference>
<gene>
    <name evidence="9" type="ORF">I215_13527</name>
</gene>
<dbReference type="RefSeq" id="WP_008992543.1">
    <property type="nucleotide sequence ID" value="NZ_AMSG01000028.1"/>
</dbReference>
<dbReference type="Pfam" id="PF03458">
    <property type="entry name" value="Gly_transporter"/>
    <property type="match status" value="2"/>
</dbReference>
<organism evidence="9 10">
    <name type="scientific">Galbibacter marinus</name>
    <dbReference type="NCBI Taxonomy" id="555500"/>
    <lineage>
        <taxon>Bacteria</taxon>
        <taxon>Pseudomonadati</taxon>
        <taxon>Bacteroidota</taxon>
        <taxon>Flavobacteriia</taxon>
        <taxon>Flavobacteriales</taxon>
        <taxon>Flavobacteriaceae</taxon>
        <taxon>Galbibacter</taxon>
    </lineage>
</organism>
<feature type="transmembrane region" description="Helical" evidence="7">
    <location>
        <begin position="32"/>
        <end position="49"/>
    </location>
</feature>
<dbReference type="GO" id="GO:0005886">
    <property type="term" value="C:plasma membrane"/>
    <property type="evidence" value="ECO:0007669"/>
    <property type="project" value="UniProtKB-SubCell"/>
</dbReference>
<keyword evidence="3" id="KW-1003">Cell membrane</keyword>
<keyword evidence="5 7" id="KW-1133">Transmembrane helix</keyword>
<evidence type="ECO:0000256" key="7">
    <source>
        <dbReference type="SAM" id="Phobius"/>
    </source>
</evidence>
<dbReference type="PANTHER" id="PTHR30506:SF3">
    <property type="entry name" value="UPF0126 INNER MEMBRANE PROTEIN YADS-RELATED"/>
    <property type="match status" value="1"/>
</dbReference>
<evidence type="ECO:0000256" key="1">
    <source>
        <dbReference type="ARBA" id="ARBA00004651"/>
    </source>
</evidence>
<dbReference type="AlphaFoldDB" id="K2QHI4"/>
<dbReference type="PATRIC" id="fig|555500.3.peg.2785"/>
<feature type="transmembrane region" description="Helical" evidence="7">
    <location>
        <begin position="87"/>
        <end position="107"/>
    </location>
</feature>
<feature type="transmembrane region" description="Helical" evidence="7">
    <location>
        <begin position="6"/>
        <end position="25"/>
    </location>
</feature>
<evidence type="ECO:0000313" key="9">
    <source>
        <dbReference type="EMBL" id="EKF54197.1"/>
    </source>
</evidence>
<evidence type="ECO:0000256" key="4">
    <source>
        <dbReference type="ARBA" id="ARBA00022692"/>
    </source>
</evidence>
<keyword evidence="6 7" id="KW-0472">Membrane</keyword>
<comment type="subcellular location">
    <subcellularLocation>
        <location evidence="1">Cell membrane</location>
        <topology evidence="1">Multi-pass membrane protein</topology>
    </subcellularLocation>
</comment>
<dbReference type="EMBL" id="AMSG01000028">
    <property type="protein sequence ID" value="EKF54197.1"/>
    <property type="molecule type" value="Genomic_DNA"/>
</dbReference>